<keyword evidence="5 7" id="KW-1133">Transmembrane helix</keyword>
<keyword evidence="7" id="KW-0472">Membrane</keyword>
<dbReference type="EMBL" id="CP000323">
    <property type="protein sequence ID" value="ABE75806.1"/>
    <property type="molecule type" value="Genomic_DNA"/>
</dbReference>
<evidence type="ECO:0000313" key="10">
    <source>
        <dbReference type="Proteomes" id="UP000002425"/>
    </source>
</evidence>
<dbReference type="InterPro" id="IPR045335">
    <property type="entry name" value="FtsQ_C_sf"/>
</dbReference>
<dbReference type="AlphaFoldDB" id="Q1Q947"/>
<evidence type="ECO:0000256" key="1">
    <source>
        <dbReference type="ARBA" id="ARBA00022475"/>
    </source>
</evidence>
<accession>Q1Q947</accession>
<evidence type="ECO:0000313" key="9">
    <source>
        <dbReference type="EMBL" id="ABE75806.1"/>
    </source>
</evidence>
<proteinExistence type="predicted"/>
<dbReference type="PANTHER" id="PTHR35851">
    <property type="entry name" value="CELL DIVISION PROTEIN FTSQ"/>
    <property type="match status" value="1"/>
</dbReference>
<evidence type="ECO:0000256" key="7">
    <source>
        <dbReference type="SAM" id="Phobius"/>
    </source>
</evidence>
<dbReference type="GO" id="GO:0090529">
    <property type="term" value="P:cell septum assembly"/>
    <property type="evidence" value="ECO:0007669"/>
    <property type="project" value="InterPro"/>
</dbReference>
<dbReference type="eggNOG" id="COG1589">
    <property type="taxonomic scope" value="Bacteria"/>
</dbReference>
<sequence>MAQTVNDVADLMSDKTRHPKSNFQVPTAVRYFFTVLVLGLLVLILIMGGKALRDAPPAAIHVDHKGLTVAEYRALQHVMNQQSVSSFFTSDLQALRDITTGLAWVDQVSISRDWQKGIVVTVLPKQAVANFGTERLVDATGNVFVPADSRDLTQENFATLQGNMTQAPVIMQQMQQVNDWYAPLGLQVEDIILSPRMTWLIRFDNGLRIIVDNENTAQKLLNLSQLLGNQLKNRRDEIQSVDLRYKNGFTIAWNIAVPKDNDTPVNEKPSTEAPL</sequence>
<reference evidence="9" key="1">
    <citation type="submission" date="2006-03" db="EMBL/GenBank/DDBJ databases">
        <title>Complete sequence of chromosome of Psychrobacter cryohalolentis K5.</title>
        <authorList>
            <consortium name="US DOE Joint Genome Institute"/>
            <person name="Copeland A."/>
            <person name="Lucas S."/>
            <person name="Lapidus A."/>
            <person name="Barry K."/>
            <person name="Detter J.C."/>
            <person name="Glavina del Rio T."/>
            <person name="Hammon N."/>
            <person name="Israni S."/>
            <person name="Dalin E."/>
            <person name="Tice H."/>
            <person name="Pitluck S."/>
            <person name="Brettin T."/>
            <person name="Bruce D."/>
            <person name="Han C."/>
            <person name="Tapia R."/>
            <person name="Sims D.R."/>
            <person name="Gilna P."/>
            <person name="Schmutz J."/>
            <person name="Larimer F."/>
            <person name="Land M."/>
            <person name="Hauser L."/>
            <person name="Kyrpides N."/>
            <person name="Kim E."/>
            <person name="Richardson P."/>
        </authorList>
    </citation>
    <scope>NUCLEOTIDE SEQUENCE</scope>
    <source>
        <strain evidence="9">K5</strain>
    </source>
</reference>
<dbReference type="PANTHER" id="PTHR35851:SF1">
    <property type="entry name" value="CELL DIVISION PROTEIN FTSQ"/>
    <property type="match status" value="1"/>
</dbReference>
<dbReference type="HOGENOM" id="CLU_064041_0_0_6"/>
<protein>
    <submittedName>
        <fullName evidence="9">Cell division protein FtsQ</fullName>
    </submittedName>
</protein>
<evidence type="ECO:0000256" key="3">
    <source>
        <dbReference type="ARBA" id="ARBA00022618"/>
    </source>
</evidence>
<keyword evidence="2" id="KW-0997">Cell inner membrane</keyword>
<keyword evidence="1" id="KW-1003">Cell membrane</keyword>
<evidence type="ECO:0000259" key="8">
    <source>
        <dbReference type="Pfam" id="PF03799"/>
    </source>
</evidence>
<dbReference type="RefSeq" id="WP_011514346.1">
    <property type="nucleotide sequence ID" value="NC_007969.1"/>
</dbReference>
<evidence type="ECO:0000256" key="5">
    <source>
        <dbReference type="ARBA" id="ARBA00022989"/>
    </source>
</evidence>
<dbReference type="KEGG" id="pcr:Pcryo_2029"/>
<dbReference type="Gene3D" id="3.40.50.11690">
    <property type="entry name" value="Cell division protein FtsQ/DivIB"/>
    <property type="match status" value="1"/>
</dbReference>
<evidence type="ECO:0000256" key="6">
    <source>
        <dbReference type="ARBA" id="ARBA00023306"/>
    </source>
</evidence>
<dbReference type="STRING" id="335284.Pcryo_2029"/>
<evidence type="ECO:0000256" key="4">
    <source>
        <dbReference type="ARBA" id="ARBA00022692"/>
    </source>
</evidence>
<organism evidence="9 10">
    <name type="scientific">Psychrobacter cryohalolentis (strain ATCC BAA-1226 / DSM 17306 / VKM B-2378 / K5)</name>
    <dbReference type="NCBI Taxonomy" id="335284"/>
    <lineage>
        <taxon>Bacteria</taxon>
        <taxon>Pseudomonadati</taxon>
        <taxon>Pseudomonadota</taxon>
        <taxon>Gammaproteobacteria</taxon>
        <taxon>Moraxellales</taxon>
        <taxon>Moraxellaceae</taxon>
        <taxon>Psychrobacter</taxon>
    </lineage>
</organism>
<dbReference type="Gene3D" id="3.10.20.310">
    <property type="entry name" value="membrane protein fhac"/>
    <property type="match status" value="1"/>
</dbReference>
<keyword evidence="3 9" id="KW-0132">Cell division</keyword>
<feature type="transmembrane region" description="Helical" evidence="7">
    <location>
        <begin position="28"/>
        <end position="47"/>
    </location>
</feature>
<keyword evidence="6" id="KW-0131">Cell cycle</keyword>
<feature type="domain" description="Cell division protein FtsQ/DivIB C-terminal" evidence="8">
    <location>
        <begin position="130"/>
        <end position="244"/>
    </location>
</feature>
<dbReference type="Pfam" id="PF03799">
    <property type="entry name" value="FtsQ_DivIB_C"/>
    <property type="match status" value="1"/>
</dbReference>
<keyword evidence="4 7" id="KW-0812">Transmembrane</keyword>
<gene>
    <name evidence="9" type="ordered locus">Pcryo_2029</name>
</gene>
<dbReference type="InterPro" id="IPR005548">
    <property type="entry name" value="Cell_div_FtsQ/DivIB_C"/>
</dbReference>
<dbReference type="InterPro" id="IPR026579">
    <property type="entry name" value="FtsQ"/>
</dbReference>
<name>Q1Q947_PSYCK</name>
<keyword evidence="10" id="KW-1185">Reference proteome</keyword>
<dbReference type="Proteomes" id="UP000002425">
    <property type="component" value="Chromosome"/>
</dbReference>
<evidence type="ECO:0000256" key="2">
    <source>
        <dbReference type="ARBA" id="ARBA00022519"/>
    </source>
</evidence>